<reference evidence="2" key="1">
    <citation type="submission" date="2015-02" db="EMBL/GenBank/DDBJ databases">
        <title>A novel member of the family Ruminococcaceae isolated from human feces.</title>
        <authorList>
            <person name="Shkoporov A.N."/>
            <person name="Chaplin A.V."/>
            <person name="Motuzova O.V."/>
            <person name="Kafarskaia L.I."/>
            <person name="Khokhlova E.V."/>
            <person name="Efimov B.A."/>
        </authorList>
    </citation>
    <scope>NUCLEOTIDE SEQUENCE [LARGE SCALE GENOMIC DNA]</scope>
    <source>
        <strain evidence="2">585-1</strain>
    </source>
</reference>
<feature type="transmembrane region" description="Helical" evidence="1">
    <location>
        <begin position="54"/>
        <end position="69"/>
    </location>
</feature>
<dbReference type="Proteomes" id="UP000032483">
    <property type="component" value="Unassembled WGS sequence"/>
</dbReference>
<feature type="transmembrane region" description="Helical" evidence="1">
    <location>
        <begin position="109"/>
        <end position="130"/>
    </location>
</feature>
<feature type="transmembrane region" description="Helical" evidence="1">
    <location>
        <begin position="76"/>
        <end position="97"/>
    </location>
</feature>
<sequence length="136" mass="15449">MTENDNKKSMCSYKFYLLFIIFACGGACIWQLFIPQIGEQYSIWGSAVGWQREIALWNIALITAIMLSIKKKDIAALRLLTIQTTTLCWLLGANHLVAFVNSNFSFGSIHFLGFLEVMLCGGIWGTILIFKYRPQK</sequence>
<gene>
    <name evidence="2" type="ORF">TQ39_01550</name>
</gene>
<keyword evidence="3" id="KW-1185">Reference proteome</keyword>
<organism evidence="2 3">
    <name type="scientific">Ruthenibacterium lactatiformans</name>
    <dbReference type="NCBI Taxonomy" id="1550024"/>
    <lineage>
        <taxon>Bacteria</taxon>
        <taxon>Bacillati</taxon>
        <taxon>Bacillota</taxon>
        <taxon>Clostridia</taxon>
        <taxon>Eubacteriales</taxon>
        <taxon>Oscillospiraceae</taxon>
        <taxon>Ruthenibacterium</taxon>
    </lineage>
</organism>
<dbReference type="GeneID" id="42855320"/>
<dbReference type="RefSeq" id="WP_050004307.1">
    <property type="nucleotide sequence ID" value="NZ_CAUBPW010000049.1"/>
</dbReference>
<keyword evidence="1" id="KW-1133">Transmembrane helix</keyword>
<name>A0A0D8J3N9_9FIRM</name>
<evidence type="ECO:0008006" key="4">
    <source>
        <dbReference type="Google" id="ProtNLM"/>
    </source>
</evidence>
<evidence type="ECO:0000313" key="3">
    <source>
        <dbReference type="Proteomes" id="UP000032483"/>
    </source>
</evidence>
<comment type="caution">
    <text evidence="2">The sequence shown here is derived from an EMBL/GenBank/DDBJ whole genome shotgun (WGS) entry which is preliminary data.</text>
</comment>
<feature type="transmembrane region" description="Helical" evidence="1">
    <location>
        <begin position="15"/>
        <end position="34"/>
    </location>
</feature>
<dbReference type="AlphaFoldDB" id="A0A0D8J3N9"/>
<evidence type="ECO:0000256" key="1">
    <source>
        <dbReference type="SAM" id="Phobius"/>
    </source>
</evidence>
<keyword evidence="1" id="KW-0472">Membrane</keyword>
<evidence type="ECO:0000313" key="2">
    <source>
        <dbReference type="EMBL" id="KJF41517.1"/>
    </source>
</evidence>
<dbReference type="EMBL" id="JXXK01000001">
    <property type="protein sequence ID" value="KJF41517.1"/>
    <property type="molecule type" value="Genomic_DNA"/>
</dbReference>
<proteinExistence type="predicted"/>
<accession>A0A0D8J3N9</accession>
<protein>
    <recommendedName>
        <fullName evidence="4">DUF4345 domain-containing protein</fullName>
    </recommendedName>
</protein>
<keyword evidence="1" id="KW-0812">Transmembrane</keyword>